<evidence type="ECO:0000256" key="5">
    <source>
        <dbReference type="ARBA" id="ARBA00023136"/>
    </source>
</evidence>
<feature type="transmembrane region" description="Helical" evidence="7">
    <location>
        <begin position="109"/>
        <end position="129"/>
    </location>
</feature>
<feature type="region of interest" description="Disordered" evidence="6">
    <location>
        <begin position="314"/>
        <end position="339"/>
    </location>
</feature>
<evidence type="ECO:0000256" key="2">
    <source>
        <dbReference type="ARBA" id="ARBA00022475"/>
    </source>
</evidence>
<feature type="transmembrane region" description="Helical" evidence="7">
    <location>
        <begin position="280"/>
        <end position="300"/>
    </location>
</feature>
<keyword evidence="4 7" id="KW-1133">Transmembrane helix</keyword>
<dbReference type="Proteomes" id="UP001549145">
    <property type="component" value="Unassembled WGS sequence"/>
</dbReference>
<feature type="transmembrane region" description="Helical" evidence="7">
    <location>
        <begin position="243"/>
        <end position="268"/>
    </location>
</feature>
<evidence type="ECO:0000256" key="7">
    <source>
        <dbReference type="SAM" id="Phobius"/>
    </source>
</evidence>
<feature type="transmembrane region" description="Helical" evidence="7">
    <location>
        <begin position="83"/>
        <end position="102"/>
    </location>
</feature>
<feature type="transmembrane region" description="Helical" evidence="7">
    <location>
        <begin position="35"/>
        <end position="54"/>
    </location>
</feature>
<evidence type="ECO:0000313" key="9">
    <source>
        <dbReference type="Proteomes" id="UP001549145"/>
    </source>
</evidence>
<name>A0ABV2L6W5_9HYPH</name>
<dbReference type="CDD" id="cd06581">
    <property type="entry name" value="TM_PBP1_LivM_like"/>
    <property type="match status" value="1"/>
</dbReference>
<keyword evidence="3 7" id="KW-0812">Transmembrane</keyword>
<sequence>MIPLLDRPLVQFGLAVAVVLILPVTMRSGTLASEILIFGLAVAACNLLLGYTGLLSFGQGIFFGLGSYVAGLGLVRVGLPAPIVLLLALGGGALVAAAVGWVSIRRQGVYFVMLTLAFSQMFYFLAYTFSGLTGGDNGLLDIPRPRLGDTVLSGPWAYYAFVAVLFLALFAALQRVALSTFGRTLLAIRDNEARAGAIGYPVRAFKVAAFAISGAVTAFAGALHAMLIGVAPLSNIDYHTSETLLIMTIIGGTANLFASLLGAGAYLLAADALSAIWPRWLLLLGLLLIVITLFLQRGLWGLIERAVALVTRAPPPEDPAPDRPVVSNPDVAPASEATR</sequence>
<feature type="transmembrane region" description="Helical" evidence="7">
    <location>
        <begin position="156"/>
        <end position="173"/>
    </location>
</feature>
<keyword evidence="5 7" id="KW-0472">Membrane</keyword>
<comment type="subcellular location">
    <subcellularLocation>
        <location evidence="1">Cell membrane</location>
        <topology evidence="1">Multi-pass membrane protein</topology>
    </subcellularLocation>
</comment>
<feature type="transmembrane region" description="Helical" evidence="7">
    <location>
        <begin position="207"/>
        <end position="231"/>
    </location>
</feature>
<evidence type="ECO:0000256" key="1">
    <source>
        <dbReference type="ARBA" id="ARBA00004651"/>
    </source>
</evidence>
<evidence type="ECO:0000256" key="4">
    <source>
        <dbReference type="ARBA" id="ARBA00022989"/>
    </source>
</evidence>
<feature type="transmembrane region" description="Helical" evidence="7">
    <location>
        <begin position="12"/>
        <end position="29"/>
    </location>
</feature>
<evidence type="ECO:0000256" key="6">
    <source>
        <dbReference type="SAM" id="MobiDB-lite"/>
    </source>
</evidence>
<dbReference type="PANTHER" id="PTHR30482:SF17">
    <property type="entry name" value="ABC TRANSPORTER ATP-BINDING PROTEIN"/>
    <property type="match status" value="1"/>
</dbReference>
<dbReference type="Pfam" id="PF02653">
    <property type="entry name" value="BPD_transp_2"/>
    <property type="match status" value="1"/>
</dbReference>
<keyword evidence="2" id="KW-1003">Cell membrane</keyword>
<evidence type="ECO:0000256" key="3">
    <source>
        <dbReference type="ARBA" id="ARBA00022692"/>
    </source>
</evidence>
<dbReference type="RefSeq" id="WP_238275007.1">
    <property type="nucleotide sequence ID" value="NZ_BPQL01000003.1"/>
</dbReference>
<protein>
    <submittedName>
        <fullName evidence="8">Branched-chain amino acid transport system permease protein</fullName>
    </submittedName>
</protein>
<gene>
    <name evidence="8" type="ORF">ABID43_003123</name>
</gene>
<accession>A0ABV2L6W5</accession>
<comment type="caution">
    <text evidence="8">The sequence shown here is derived from an EMBL/GenBank/DDBJ whole genome shotgun (WGS) entry which is preliminary data.</text>
</comment>
<keyword evidence="9" id="KW-1185">Reference proteome</keyword>
<dbReference type="InterPro" id="IPR001851">
    <property type="entry name" value="ABC_transp_permease"/>
</dbReference>
<dbReference type="PANTHER" id="PTHR30482">
    <property type="entry name" value="HIGH-AFFINITY BRANCHED-CHAIN AMINO ACID TRANSPORT SYSTEM PERMEASE"/>
    <property type="match status" value="1"/>
</dbReference>
<organism evidence="8 9">
    <name type="scientific">Methylobacterium goesingense</name>
    <dbReference type="NCBI Taxonomy" id="243690"/>
    <lineage>
        <taxon>Bacteria</taxon>
        <taxon>Pseudomonadati</taxon>
        <taxon>Pseudomonadota</taxon>
        <taxon>Alphaproteobacteria</taxon>
        <taxon>Hyphomicrobiales</taxon>
        <taxon>Methylobacteriaceae</taxon>
        <taxon>Methylobacterium</taxon>
    </lineage>
</organism>
<reference evidence="8 9" key="1">
    <citation type="submission" date="2024-06" db="EMBL/GenBank/DDBJ databases">
        <title>Genomic Encyclopedia of Type Strains, Phase IV (KMG-IV): sequencing the most valuable type-strain genomes for metagenomic binning, comparative biology and taxonomic classification.</title>
        <authorList>
            <person name="Goeker M."/>
        </authorList>
    </citation>
    <scope>NUCLEOTIDE SEQUENCE [LARGE SCALE GENOMIC DNA]</scope>
    <source>
        <strain evidence="8 9">DSM 21331</strain>
    </source>
</reference>
<dbReference type="InterPro" id="IPR043428">
    <property type="entry name" value="LivM-like"/>
</dbReference>
<dbReference type="EMBL" id="JBEPMM010000008">
    <property type="protein sequence ID" value="MET3693573.1"/>
    <property type="molecule type" value="Genomic_DNA"/>
</dbReference>
<proteinExistence type="predicted"/>
<evidence type="ECO:0000313" key="8">
    <source>
        <dbReference type="EMBL" id="MET3693573.1"/>
    </source>
</evidence>